<evidence type="ECO:0000256" key="2">
    <source>
        <dbReference type="ARBA" id="ARBA00022692"/>
    </source>
</evidence>
<dbReference type="PANTHER" id="PTHR33048">
    <property type="entry name" value="PTH11-LIKE INTEGRAL MEMBRANE PROTEIN (AFU_ORTHOLOGUE AFUA_5G11245)"/>
    <property type="match status" value="1"/>
</dbReference>
<keyword evidence="4 6" id="KW-0472">Membrane</keyword>
<feature type="non-terminal residue" evidence="8">
    <location>
        <position position="267"/>
    </location>
</feature>
<dbReference type="PANTHER" id="PTHR33048:SF47">
    <property type="entry name" value="INTEGRAL MEMBRANE PROTEIN-RELATED"/>
    <property type="match status" value="1"/>
</dbReference>
<comment type="subcellular location">
    <subcellularLocation>
        <location evidence="1">Membrane</location>
        <topology evidence="1">Multi-pass membrane protein</topology>
    </subcellularLocation>
</comment>
<dbReference type="STRING" id="1141098.A0A1Y2DSZ6"/>
<proteinExistence type="inferred from homology"/>
<name>A0A1Y2DSZ6_9PEZI</name>
<sequence length="267" mass="29863">LLERDPTYTREIWAWFGTGLLVILLRTGVRIRLVGFKGFEGDDYVTILTLAMFTMDAVLVDILYWTGTNVDVATGAISSLSDSVVRELEYGSKVQLAAWYSYTALLWSIKVSHLFFKTTSCEHRVLRYLALFTASSYVAVILTISLGCHPYSHNWQVRPTPGPECTFKKQNFIVTTALNVVTNAAILCIPLPMLQKLHAPRYKKILIAMLLSSGLFVITAALLRAAFTLGTAPSSITINRWGVRETIIGILAINAPILRAIFRKNFW</sequence>
<feature type="transmembrane region" description="Helical" evidence="6">
    <location>
        <begin position="172"/>
        <end position="193"/>
    </location>
</feature>
<evidence type="ECO:0000313" key="8">
    <source>
        <dbReference type="EMBL" id="ORY62398.1"/>
    </source>
</evidence>
<dbReference type="EMBL" id="MCFJ01000009">
    <property type="protein sequence ID" value="ORY62398.1"/>
    <property type="molecule type" value="Genomic_DNA"/>
</dbReference>
<evidence type="ECO:0000256" key="6">
    <source>
        <dbReference type="SAM" id="Phobius"/>
    </source>
</evidence>
<gene>
    <name evidence="8" type="ORF">BCR38DRAFT_301466</name>
</gene>
<evidence type="ECO:0000259" key="7">
    <source>
        <dbReference type="Pfam" id="PF20684"/>
    </source>
</evidence>
<feature type="domain" description="Rhodopsin" evidence="7">
    <location>
        <begin position="32"/>
        <end position="264"/>
    </location>
</feature>
<dbReference type="InterPro" id="IPR052337">
    <property type="entry name" value="SAT4-like"/>
</dbReference>
<evidence type="ECO:0000256" key="4">
    <source>
        <dbReference type="ARBA" id="ARBA00023136"/>
    </source>
</evidence>
<dbReference type="AlphaFoldDB" id="A0A1Y2DSZ6"/>
<comment type="caution">
    <text evidence="8">The sequence shown here is derived from an EMBL/GenBank/DDBJ whole genome shotgun (WGS) entry which is preliminary data.</text>
</comment>
<keyword evidence="9" id="KW-1185">Reference proteome</keyword>
<dbReference type="Pfam" id="PF20684">
    <property type="entry name" value="Fung_rhodopsin"/>
    <property type="match status" value="1"/>
</dbReference>
<feature type="transmembrane region" description="Helical" evidence="6">
    <location>
        <begin position="246"/>
        <end position="262"/>
    </location>
</feature>
<organism evidence="8 9">
    <name type="scientific">Pseudomassariella vexata</name>
    <dbReference type="NCBI Taxonomy" id="1141098"/>
    <lineage>
        <taxon>Eukaryota</taxon>
        <taxon>Fungi</taxon>
        <taxon>Dikarya</taxon>
        <taxon>Ascomycota</taxon>
        <taxon>Pezizomycotina</taxon>
        <taxon>Sordariomycetes</taxon>
        <taxon>Xylariomycetidae</taxon>
        <taxon>Amphisphaeriales</taxon>
        <taxon>Pseudomassariaceae</taxon>
        <taxon>Pseudomassariella</taxon>
    </lineage>
</organism>
<dbReference type="Proteomes" id="UP000193689">
    <property type="component" value="Unassembled WGS sequence"/>
</dbReference>
<protein>
    <recommendedName>
        <fullName evidence="7">Rhodopsin domain-containing protein</fullName>
    </recommendedName>
</protein>
<accession>A0A1Y2DSZ6</accession>
<evidence type="ECO:0000256" key="5">
    <source>
        <dbReference type="ARBA" id="ARBA00038359"/>
    </source>
</evidence>
<dbReference type="RefSeq" id="XP_040714234.1">
    <property type="nucleotide sequence ID" value="XM_040854561.1"/>
</dbReference>
<evidence type="ECO:0000313" key="9">
    <source>
        <dbReference type="Proteomes" id="UP000193689"/>
    </source>
</evidence>
<feature type="transmembrane region" description="Helical" evidence="6">
    <location>
        <begin position="205"/>
        <end position="226"/>
    </location>
</feature>
<feature type="transmembrane region" description="Helical" evidence="6">
    <location>
        <begin position="45"/>
        <end position="65"/>
    </location>
</feature>
<dbReference type="InterPro" id="IPR049326">
    <property type="entry name" value="Rhodopsin_dom_fungi"/>
</dbReference>
<keyword evidence="3 6" id="KW-1133">Transmembrane helix</keyword>
<feature type="transmembrane region" description="Helical" evidence="6">
    <location>
        <begin position="128"/>
        <end position="152"/>
    </location>
</feature>
<feature type="transmembrane region" description="Helical" evidence="6">
    <location>
        <begin position="12"/>
        <end position="33"/>
    </location>
</feature>
<feature type="non-terminal residue" evidence="8">
    <location>
        <position position="1"/>
    </location>
</feature>
<dbReference type="GO" id="GO:0016020">
    <property type="term" value="C:membrane"/>
    <property type="evidence" value="ECO:0007669"/>
    <property type="project" value="UniProtKB-SubCell"/>
</dbReference>
<keyword evidence="2 6" id="KW-0812">Transmembrane</keyword>
<comment type="similarity">
    <text evidence="5">Belongs to the SAT4 family.</text>
</comment>
<dbReference type="GeneID" id="63770773"/>
<dbReference type="OrthoDB" id="4329349at2759"/>
<reference evidence="8 9" key="1">
    <citation type="submission" date="2016-07" db="EMBL/GenBank/DDBJ databases">
        <title>Pervasive Adenine N6-methylation of Active Genes in Fungi.</title>
        <authorList>
            <consortium name="DOE Joint Genome Institute"/>
            <person name="Mondo S.J."/>
            <person name="Dannebaum R.O."/>
            <person name="Kuo R.C."/>
            <person name="Labutti K."/>
            <person name="Haridas S."/>
            <person name="Kuo A."/>
            <person name="Salamov A."/>
            <person name="Ahrendt S.R."/>
            <person name="Lipzen A."/>
            <person name="Sullivan W."/>
            <person name="Andreopoulos W.B."/>
            <person name="Clum A."/>
            <person name="Lindquist E."/>
            <person name="Daum C."/>
            <person name="Ramamoorthy G.K."/>
            <person name="Gryganskyi A."/>
            <person name="Culley D."/>
            <person name="Magnuson J.K."/>
            <person name="James T.Y."/>
            <person name="O'Malley M.A."/>
            <person name="Stajich J.E."/>
            <person name="Spatafora J.W."/>
            <person name="Visel A."/>
            <person name="Grigoriev I.V."/>
        </authorList>
    </citation>
    <scope>NUCLEOTIDE SEQUENCE [LARGE SCALE GENOMIC DNA]</scope>
    <source>
        <strain evidence="8 9">CBS 129021</strain>
    </source>
</reference>
<evidence type="ECO:0000256" key="1">
    <source>
        <dbReference type="ARBA" id="ARBA00004141"/>
    </source>
</evidence>
<evidence type="ECO:0000256" key="3">
    <source>
        <dbReference type="ARBA" id="ARBA00022989"/>
    </source>
</evidence>
<dbReference type="InParanoid" id="A0A1Y2DSZ6"/>